<feature type="domain" description="Large ribosomal subunit protein uL6 alpha-beta" evidence="9">
    <location>
        <begin position="91"/>
        <end position="165"/>
    </location>
</feature>
<comment type="subunit">
    <text evidence="6">Part of the 50S ribosomal subunit.</text>
</comment>
<evidence type="ECO:0000256" key="3">
    <source>
        <dbReference type="ARBA" id="ARBA00022884"/>
    </source>
</evidence>
<evidence type="ECO:0000256" key="8">
    <source>
        <dbReference type="RuleBase" id="RU003870"/>
    </source>
</evidence>
<dbReference type="SUPFAM" id="SSF56053">
    <property type="entry name" value="Ribosomal protein L6"/>
    <property type="match status" value="2"/>
</dbReference>
<dbReference type="OrthoDB" id="9805007at2"/>
<evidence type="ECO:0000313" key="12">
    <source>
        <dbReference type="Proteomes" id="UP000198597"/>
    </source>
</evidence>
<dbReference type="EMBL" id="JACKWY010000006">
    <property type="protein sequence ID" value="MBB6715450.1"/>
    <property type="molecule type" value="Genomic_DNA"/>
</dbReference>
<dbReference type="Proteomes" id="UP000198597">
    <property type="component" value="Unassembled WGS sequence"/>
</dbReference>
<dbReference type="Proteomes" id="UP000585258">
    <property type="component" value="Unassembled WGS sequence"/>
</dbReference>
<evidence type="ECO:0000256" key="1">
    <source>
        <dbReference type="ARBA" id="ARBA00009356"/>
    </source>
</evidence>
<dbReference type="EMBL" id="FNJM01000005">
    <property type="protein sequence ID" value="SDP41788.1"/>
    <property type="molecule type" value="Genomic_DNA"/>
</dbReference>
<dbReference type="Pfam" id="PF00347">
    <property type="entry name" value="Ribosomal_L6"/>
    <property type="match status" value="2"/>
</dbReference>
<evidence type="ECO:0000313" key="13">
    <source>
        <dbReference type="Proteomes" id="UP000585258"/>
    </source>
</evidence>
<dbReference type="NCBIfam" id="TIGR03654">
    <property type="entry name" value="L6_bact"/>
    <property type="match status" value="1"/>
</dbReference>
<reference evidence="11 12" key="1">
    <citation type="submission" date="2016-10" db="EMBL/GenBank/DDBJ databases">
        <authorList>
            <person name="de Groot N.N."/>
        </authorList>
    </citation>
    <scope>NUCLEOTIDE SEQUENCE [LARGE SCALE GENOMIC DNA]</scope>
    <source>
        <strain evidence="11 12">DSM 12272</strain>
    </source>
</reference>
<name>A0A1H0SKP3_9CLOT</name>
<dbReference type="Gene3D" id="3.90.930.12">
    <property type="entry name" value="Ribosomal protein L6, alpha-beta domain"/>
    <property type="match status" value="2"/>
</dbReference>
<dbReference type="PANTHER" id="PTHR11655:SF14">
    <property type="entry name" value="LARGE RIBOSOMAL SUBUNIT PROTEIN UL6M"/>
    <property type="match status" value="1"/>
</dbReference>
<evidence type="ECO:0000313" key="11">
    <source>
        <dbReference type="EMBL" id="SDP41788.1"/>
    </source>
</evidence>
<evidence type="ECO:0000256" key="6">
    <source>
        <dbReference type="HAMAP-Rule" id="MF_01365"/>
    </source>
</evidence>
<dbReference type="GO" id="GO:0019843">
    <property type="term" value="F:rRNA binding"/>
    <property type="evidence" value="ECO:0007669"/>
    <property type="project" value="UniProtKB-UniRule"/>
</dbReference>
<evidence type="ECO:0000313" key="10">
    <source>
        <dbReference type="EMBL" id="MBB6715450.1"/>
    </source>
</evidence>
<dbReference type="GO" id="GO:0003735">
    <property type="term" value="F:structural constituent of ribosome"/>
    <property type="evidence" value="ECO:0007669"/>
    <property type="project" value="UniProtKB-UniRule"/>
</dbReference>
<comment type="similarity">
    <text evidence="1 6 7">Belongs to the universal ribosomal protein uL6 family.</text>
</comment>
<evidence type="ECO:0000259" key="9">
    <source>
        <dbReference type="Pfam" id="PF00347"/>
    </source>
</evidence>
<keyword evidence="12" id="KW-1185">Reference proteome</keyword>
<accession>A0A1H0SKP3</accession>
<dbReference type="PROSITE" id="PS00525">
    <property type="entry name" value="RIBOSOMAL_L6_1"/>
    <property type="match status" value="1"/>
</dbReference>
<evidence type="ECO:0000256" key="2">
    <source>
        <dbReference type="ARBA" id="ARBA00022730"/>
    </source>
</evidence>
<dbReference type="InterPro" id="IPR036789">
    <property type="entry name" value="Ribosomal_uL6-like_a/b-dom_sf"/>
</dbReference>
<comment type="function">
    <text evidence="6 8">This protein binds to the 23S rRNA, and is important in its secondary structure. It is located near the subunit interface in the base of the L7/L12 stalk, and near the tRNA binding site of the peptidyltransferase center.</text>
</comment>
<dbReference type="PRINTS" id="PR00059">
    <property type="entry name" value="RIBOSOMALL6"/>
</dbReference>
<dbReference type="FunFam" id="3.90.930.12:FF:000002">
    <property type="entry name" value="50S ribosomal protein L6"/>
    <property type="match status" value="1"/>
</dbReference>
<dbReference type="AlphaFoldDB" id="A0A1H0SKP3"/>
<keyword evidence="4 6" id="KW-0689">Ribosomal protein</keyword>
<dbReference type="STRING" id="94869.SAMN04488529_10569"/>
<dbReference type="RefSeq" id="WP_089969084.1">
    <property type="nucleotide sequence ID" value="NZ_CP071376.1"/>
</dbReference>
<dbReference type="InterPro" id="IPR020040">
    <property type="entry name" value="Ribosomal_uL6_a/b-dom"/>
</dbReference>
<keyword evidence="5 6" id="KW-0687">Ribonucleoprotein</keyword>
<dbReference type="InterPro" id="IPR002358">
    <property type="entry name" value="Ribosomal_uL6_CS"/>
</dbReference>
<keyword evidence="2 6" id="KW-0699">rRNA-binding</keyword>
<reference evidence="10 13" key="2">
    <citation type="submission" date="2020-08" db="EMBL/GenBank/DDBJ databases">
        <title>Clostridia isolated from Swiss meat.</title>
        <authorList>
            <person name="Wambui J."/>
            <person name="Stevens M.J.A."/>
            <person name="Stephan R."/>
        </authorList>
    </citation>
    <scope>NUCLEOTIDE SEQUENCE [LARGE SCALE GENOMIC DNA]</scope>
    <source>
        <strain evidence="10 13">CM001</strain>
    </source>
</reference>
<dbReference type="FunFam" id="3.90.930.12:FF:000001">
    <property type="entry name" value="50S ribosomal protein L6"/>
    <property type="match status" value="1"/>
</dbReference>
<keyword evidence="3 6" id="KW-0694">RNA-binding</keyword>
<feature type="domain" description="Large ribosomal subunit protein uL6 alpha-beta" evidence="9">
    <location>
        <begin position="11"/>
        <end position="83"/>
    </location>
</feature>
<protein>
    <recommendedName>
        <fullName evidence="6">Large ribosomal subunit protein uL6</fullName>
    </recommendedName>
</protein>
<dbReference type="PIRSF" id="PIRSF002162">
    <property type="entry name" value="Ribosomal_L6"/>
    <property type="match status" value="1"/>
</dbReference>
<dbReference type="InterPro" id="IPR019906">
    <property type="entry name" value="Ribosomal_uL6_bac-type"/>
</dbReference>
<organism evidence="11 12">
    <name type="scientific">Clostridium gasigenes</name>
    <dbReference type="NCBI Taxonomy" id="94869"/>
    <lineage>
        <taxon>Bacteria</taxon>
        <taxon>Bacillati</taxon>
        <taxon>Bacillota</taxon>
        <taxon>Clostridia</taxon>
        <taxon>Eubacteriales</taxon>
        <taxon>Clostridiaceae</taxon>
        <taxon>Clostridium</taxon>
    </lineage>
</organism>
<proteinExistence type="inferred from homology"/>
<evidence type="ECO:0000256" key="7">
    <source>
        <dbReference type="RuleBase" id="RU003869"/>
    </source>
</evidence>
<dbReference type="GO" id="GO:0002181">
    <property type="term" value="P:cytoplasmic translation"/>
    <property type="evidence" value="ECO:0007669"/>
    <property type="project" value="TreeGrafter"/>
</dbReference>
<sequence>MSRVGRLPIAIPAGVTVTIAADNVVIVKGPKGELVKTMHKDMNIAIEDNQVVVTRPSDQKDHRALHGLTRALINNMTIGVEKGYEKTLELVGVGYKAQLQGTKLVMNLGYSHPVEITPREGITFETPSVTKIIVKGIDKEKVGADAAEIRSWRVPEPYKGKGVKYENEVIRRKEGKTGKK</sequence>
<dbReference type="InterPro" id="IPR000702">
    <property type="entry name" value="Ribosomal_uL6-like"/>
</dbReference>
<gene>
    <name evidence="6 10" type="primary">rplF</name>
    <name evidence="10" type="ORF">H7E68_12090</name>
    <name evidence="11" type="ORF">SAMN04488529_10569</name>
</gene>
<evidence type="ECO:0000256" key="5">
    <source>
        <dbReference type="ARBA" id="ARBA00023274"/>
    </source>
</evidence>
<dbReference type="PANTHER" id="PTHR11655">
    <property type="entry name" value="60S/50S RIBOSOMAL PROTEIN L6/L9"/>
    <property type="match status" value="1"/>
</dbReference>
<dbReference type="HAMAP" id="MF_01365_B">
    <property type="entry name" value="Ribosomal_uL6_B"/>
    <property type="match status" value="1"/>
</dbReference>
<evidence type="ECO:0000256" key="4">
    <source>
        <dbReference type="ARBA" id="ARBA00022980"/>
    </source>
</evidence>
<dbReference type="GeneID" id="65308842"/>
<dbReference type="GO" id="GO:0022625">
    <property type="term" value="C:cytosolic large ribosomal subunit"/>
    <property type="evidence" value="ECO:0007669"/>
    <property type="project" value="UniProtKB-UniRule"/>
</dbReference>